<dbReference type="STRING" id="157652.A0A371GRZ5"/>
<evidence type="ECO:0000313" key="5">
    <source>
        <dbReference type="Proteomes" id="UP000257109"/>
    </source>
</evidence>
<proteinExistence type="predicted"/>
<keyword evidence="1 3" id="KW-0853">WD repeat</keyword>
<protein>
    <submittedName>
        <fullName evidence="4">Protein SPA1-RELATED 3</fullName>
    </submittedName>
</protein>
<keyword evidence="2" id="KW-0677">Repeat</keyword>
<feature type="non-terminal residue" evidence="4">
    <location>
        <position position="1"/>
    </location>
</feature>
<evidence type="ECO:0000256" key="2">
    <source>
        <dbReference type="ARBA" id="ARBA00022737"/>
    </source>
</evidence>
<evidence type="ECO:0000256" key="1">
    <source>
        <dbReference type="ARBA" id="ARBA00022574"/>
    </source>
</evidence>
<organism evidence="4 5">
    <name type="scientific">Mucuna pruriens</name>
    <name type="common">Velvet bean</name>
    <name type="synonym">Dolichos pruriens</name>
    <dbReference type="NCBI Taxonomy" id="157652"/>
    <lineage>
        <taxon>Eukaryota</taxon>
        <taxon>Viridiplantae</taxon>
        <taxon>Streptophyta</taxon>
        <taxon>Embryophyta</taxon>
        <taxon>Tracheophyta</taxon>
        <taxon>Spermatophyta</taxon>
        <taxon>Magnoliopsida</taxon>
        <taxon>eudicotyledons</taxon>
        <taxon>Gunneridae</taxon>
        <taxon>Pentapetalae</taxon>
        <taxon>rosids</taxon>
        <taxon>fabids</taxon>
        <taxon>Fabales</taxon>
        <taxon>Fabaceae</taxon>
        <taxon>Papilionoideae</taxon>
        <taxon>50 kb inversion clade</taxon>
        <taxon>NPAAA clade</taxon>
        <taxon>indigoferoid/millettioid clade</taxon>
        <taxon>Phaseoleae</taxon>
        <taxon>Mucuna</taxon>
    </lineage>
</organism>
<name>A0A371GRZ5_MUCPR</name>
<evidence type="ECO:0000256" key="3">
    <source>
        <dbReference type="PROSITE-ProRule" id="PRU00221"/>
    </source>
</evidence>
<dbReference type="GO" id="GO:0009640">
    <property type="term" value="P:photomorphogenesis"/>
    <property type="evidence" value="ECO:0007669"/>
    <property type="project" value="InterPro"/>
</dbReference>
<feature type="non-terminal residue" evidence="4">
    <location>
        <position position="212"/>
    </location>
</feature>
<dbReference type="InterPro" id="IPR044630">
    <property type="entry name" value="SPA1/2/3/4"/>
</dbReference>
<sequence length="212" mass="24148">MNLVSASTDNTLKLWDLSMCASRVIDSPVQSFTGHTNVKKEKEGKMKVMDEDNGQEQGLKEYERKMNHMASNVEEREKWRERITKITPNSKKLKQRLHALLTQNKNKGGNDEEKVVGSNLEKENVDKVVGRRDEKTILECVAKEPIRGFDESSSSSLDMQKKKYLKATFMKGLREDINVERLSDIDKTSAKGGREKLVLGHGENGFKKRLGH</sequence>
<dbReference type="InterPro" id="IPR019775">
    <property type="entry name" value="WD40_repeat_CS"/>
</dbReference>
<feature type="repeat" description="WD" evidence="3">
    <location>
        <begin position="1"/>
        <end position="18"/>
    </location>
</feature>
<dbReference type="EMBL" id="QJKJ01004653">
    <property type="protein sequence ID" value="RDX93266.1"/>
    <property type="molecule type" value="Genomic_DNA"/>
</dbReference>
<dbReference type="PANTHER" id="PTHR44218:SF1">
    <property type="entry name" value="PROTEIN SPA1-RELATED 3"/>
    <property type="match status" value="1"/>
</dbReference>
<gene>
    <name evidence="4" type="primary">SPA3</name>
    <name evidence="4" type="ORF">CR513_24497</name>
</gene>
<dbReference type="AlphaFoldDB" id="A0A371GRZ5"/>
<keyword evidence="5" id="KW-1185">Reference proteome</keyword>
<dbReference type="InterPro" id="IPR015943">
    <property type="entry name" value="WD40/YVTN_repeat-like_dom_sf"/>
</dbReference>
<dbReference type="OrthoDB" id="273771at2759"/>
<comment type="caution">
    <text evidence="4">The sequence shown here is derived from an EMBL/GenBank/DDBJ whole genome shotgun (WGS) entry which is preliminary data.</text>
</comment>
<dbReference type="Proteomes" id="UP000257109">
    <property type="component" value="Unassembled WGS sequence"/>
</dbReference>
<dbReference type="Gene3D" id="2.130.10.10">
    <property type="entry name" value="YVTN repeat-like/Quinoprotein amine dehydrogenase"/>
    <property type="match status" value="1"/>
</dbReference>
<dbReference type="PROSITE" id="PS00678">
    <property type="entry name" value="WD_REPEATS_1"/>
    <property type="match status" value="1"/>
</dbReference>
<dbReference type="PANTHER" id="PTHR44218">
    <property type="entry name" value="PROTEIN SPA1-RELATED 2"/>
    <property type="match status" value="1"/>
</dbReference>
<dbReference type="PROSITE" id="PS50294">
    <property type="entry name" value="WD_REPEATS_REGION"/>
    <property type="match status" value="1"/>
</dbReference>
<accession>A0A371GRZ5</accession>
<dbReference type="InterPro" id="IPR001680">
    <property type="entry name" value="WD40_rpt"/>
</dbReference>
<evidence type="ECO:0000313" key="4">
    <source>
        <dbReference type="EMBL" id="RDX93266.1"/>
    </source>
</evidence>
<dbReference type="PROSITE" id="PS50082">
    <property type="entry name" value="WD_REPEATS_2"/>
    <property type="match status" value="1"/>
</dbReference>
<reference evidence="4" key="1">
    <citation type="submission" date="2018-05" db="EMBL/GenBank/DDBJ databases">
        <title>Draft genome of Mucuna pruriens seed.</title>
        <authorList>
            <person name="Nnadi N.E."/>
            <person name="Vos R."/>
            <person name="Hasami M.H."/>
            <person name="Devisetty U.K."/>
            <person name="Aguiy J.C."/>
        </authorList>
    </citation>
    <scope>NUCLEOTIDE SEQUENCE [LARGE SCALE GENOMIC DNA]</scope>
    <source>
        <strain evidence="4">JCA_2017</strain>
    </source>
</reference>